<feature type="compositionally biased region" description="Basic and acidic residues" evidence="1">
    <location>
        <begin position="11"/>
        <end position="22"/>
    </location>
</feature>
<dbReference type="AlphaFoldDB" id="A0A4U0XCA7"/>
<evidence type="ECO:0000256" key="1">
    <source>
        <dbReference type="SAM" id="MobiDB-lite"/>
    </source>
</evidence>
<name>A0A4U0XCA7_9PEZI</name>
<reference evidence="2 3" key="1">
    <citation type="submission" date="2017-03" db="EMBL/GenBank/DDBJ databases">
        <title>Genomes of endolithic fungi from Antarctica.</title>
        <authorList>
            <person name="Coleine C."/>
            <person name="Masonjones S."/>
            <person name="Stajich J.E."/>
        </authorList>
    </citation>
    <scope>NUCLEOTIDE SEQUENCE [LARGE SCALE GENOMIC DNA]</scope>
    <source>
        <strain evidence="2 3">CCFEE 5184</strain>
    </source>
</reference>
<gene>
    <name evidence="2" type="ORF">B0A55_04510</name>
</gene>
<dbReference type="Pfam" id="PF05234">
    <property type="entry name" value="UAF_Rrn10"/>
    <property type="match status" value="1"/>
</dbReference>
<keyword evidence="3" id="KW-1185">Reference proteome</keyword>
<dbReference type="OrthoDB" id="2565191at2759"/>
<comment type="caution">
    <text evidence="2">The sequence shown here is derived from an EMBL/GenBank/DDBJ whole genome shotgun (WGS) entry which is preliminary data.</text>
</comment>
<dbReference type="GO" id="GO:0006360">
    <property type="term" value="P:transcription by RNA polymerase I"/>
    <property type="evidence" value="ECO:0007669"/>
    <property type="project" value="InterPro"/>
</dbReference>
<dbReference type="InterPro" id="IPR022793">
    <property type="entry name" value="Rrn10"/>
</dbReference>
<evidence type="ECO:0000313" key="2">
    <source>
        <dbReference type="EMBL" id="TKA74384.1"/>
    </source>
</evidence>
<sequence>MDRHQKLKRTGQTDHERSEMQRTKTQIITLYDAVAGRVGYEGFLTEQQSSRYRDTASTSHVAVPPEEILFRRRGAPVRFAEDDVYEADRHLEPHQRLPDLDLLKTIHTYAADYYNHTSKTPGNVDVRSLDETALLAVGILLEEASAHALGTTGDLAFVESSEAVVGEGPGDALWRNGQPWTSVVARVSRTVLVFTLFVETRYGPLEEITKHFDGENAVLGGPVATETGRALVAELGLDGDSMEGEKNGVSVVQGEVREWFARGAFTGSTVDT</sequence>
<dbReference type="PANTHER" id="PTHR28054:SF1">
    <property type="entry name" value="RNA POLYMERASE I-SPECIFIC TRANSCRIPTION INITIATION FACTOR RRN10"/>
    <property type="match status" value="1"/>
</dbReference>
<accession>A0A4U0XCA7</accession>
<protein>
    <submittedName>
        <fullName evidence="2">Uncharacterized protein</fullName>
    </submittedName>
</protein>
<dbReference type="EMBL" id="NAJQ01000228">
    <property type="protein sequence ID" value="TKA74384.1"/>
    <property type="molecule type" value="Genomic_DNA"/>
</dbReference>
<dbReference type="STRING" id="329884.A0A4U0XCA7"/>
<organism evidence="2 3">
    <name type="scientific">Friedmanniomyces simplex</name>
    <dbReference type="NCBI Taxonomy" id="329884"/>
    <lineage>
        <taxon>Eukaryota</taxon>
        <taxon>Fungi</taxon>
        <taxon>Dikarya</taxon>
        <taxon>Ascomycota</taxon>
        <taxon>Pezizomycotina</taxon>
        <taxon>Dothideomycetes</taxon>
        <taxon>Dothideomycetidae</taxon>
        <taxon>Mycosphaerellales</taxon>
        <taxon>Teratosphaeriaceae</taxon>
        <taxon>Friedmanniomyces</taxon>
    </lineage>
</organism>
<feature type="region of interest" description="Disordered" evidence="1">
    <location>
        <begin position="1"/>
        <end position="22"/>
    </location>
</feature>
<evidence type="ECO:0000313" key="3">
    <source>
        <dbReference type="Proteomes" id="UP000309340"/>
    </source>
</evidence>
<dbReference type="Proteomes" id="UP000309340">
    <property type="component" value="Unassembled WGS sequence"/>
</dbReference>
<proteinExistence type="predicted"/>
<dbReference type="PANTHER" id="PTHR28054">
    <property type="entry name" value="RNA POLYMERASE I-SPECIFIC TRANSCRIPTION INITIATION FACTOR RRN10"/>
    <property type="match status" value="1"/>
</dbReference>